<reference evidence="2" key="1">
    <citation type="submission" date="2021-02" db="EMBL/GenBank/DDBJ databases">
        <authorList>
            <person name="Nowell W R."/>
        </authorList>
    </citation>
    <scope>NUCLEOTIDE SEQUENCE</scope>
</reference>
<protein>
    <submittedName>
        <fullName evidence="2">Uncharacterized protein</fullName>
    </submittedName>
</protein>
<gene>
    <name evidence="1" type="ORF">OVA965_LOCUS4594</name>
    <name evidence="2" type="ORF">TMI583_LOCUS4592</name>
</gene>
<accession>A0A8S2GZT7</accession>
<evidence type="ECO:0000313" key="1">
    <source>
        <dbReference type="EMBL" id="CAF0800000.1"/>
    </source>
</evidence>
<proteinExistence type="predicted"/>
<dbReference type="Proteomes" id="UP000682733">
    <property type="component" value="Unassembled WGS sequence"/>
</dbReference>
<dbReference type="AlphaFoldDB" id="A0A8S2GZT7"/>
<dbReference type="Proteomes" id="UP000677228">
    <property type="component" value="Unassembled WGS sequence"/>
</dbReference>
<dbReference type="PROSITE" id="PS51257">
    <property type="entry name" value="PROKAR_LIPOPROTEIN"/>
    <property type="match status" value="1"/>
</dbReference>
<organism evidence="2 3">
    <name type="scientific">Didymodactylos carnosus</name>
    <dbReference type="NCBI Taxonomy" id="1234261"/>
    <lineage>
        <taxon>Eukaryota</taxon>
        <taxon>Metazoa</taxon>
        <taxon>Spiralia</taxon>
        <taxon>Gnathifera</taxon>
        <taxon>Rotifera</taxon>
        <taxon>Eurotatoria</taxon>
        <taxon>Bdelloidea</taxon>
        <taxon>Philodinida</taxon>
        <taxon>Philodinidae</taxon>
        <taxon>Didymodactylos</taxon>
    </lineage>
</organism>
<dbReference type="EMBL" id="CAJOBA010001222">
    <property type="protein sequence ID" value="CAF3583280.1"/>
    <property type="molecule type" value="Genomic_DNA"/>
</dbReference>
<evidence type="ECO:0000313" key="3">
    <source>
        <dbReference type="Proteomes" id="UP000682733"/>
    </source>
</evidence>
<dbReference type="Gene3D" id="3.90.176.10">
    <property type="entry name" value="Toxin ADP-ribosyltransferase, Chain A, domain 1"/>
    <property type="match status" value="1"/>
</dbReference>
<name>A0A8S2GZT7_9BILA</name>
<evidence type="ECO:0000313" key="2">
    <source>
        <dbReference type="EMBL" id="CAF3583280.1"/>
    </source>
</evidence>
<dbReference type="EMBL" id="CAJNOK010001222">
    <property type="protein sequence ID" value="CAF0800000.1"/>
    <property type="molecule type" value="Genomic_DNA"/>
</dbReference>
<sequence length="278" mass="32389">MRHEHTDTFNGWLYGERKNVEAIPVNLITSISCHLCHDTAMTAPSLLDVQDNLFHRRIQSFSIEKLSLCQTFLEEDFRECTRNIVAQFETYKQTLLKYLKMKKSQEHQRHDIQVQFLILRANMIAPQFHHFSSNSFSGSASCIQPITLIWYDTCTERKHDAAKLQHNIKICVNRALRKEDIELLYKFRYFISDLCKNLEREYQQIKEYGTVLTLCHGVRMSTEEVKKLKENIDNLISANRFLSTSLSKDVALRFAGAESDKEQSVLFEIGCNLATNNL</sequence>
<comment type="caution">
    <text evidence="2">The sequence shown here is derived from an EMBL/GenBank/DDBJ whole genome shotgun (WGS) entry which is preliminary data.</text>
</comment>